<proteinExistence type="predicted"/>
<dbReference type="Gene3D" id="3.40.50.1010">
    <property type="entry name" value="5'-nuclease"/>
    <property type="match status" value="1"/>
</dbReference>
<gene>
    <name evidence="3" type="ORF">AVDCRST_MAG19-2670</name>
</gene>
<dbReference type="AlphaFoldDB" id="A0A6J4V912"/>
<evidence type="ECO:0000259" key="2">
    <source>
        <dbReference type="Pfam" id="PF01850"/>
    </source>
</evidence>
<organism evidence="3">
    <name type="scientific">uncultured Thermomicrobiales bacterium</name>
    <dbReference type="NCBI Taxonomy" id="1645740"/>
    <lineage>
        <taxon>Bacteria</taxon>
        <taxon>Pseudomonadati</taxon>
        <taxon>Thermomicrobiota</taxon>
        <taxon>Thermomicrobia</taxon>
        <taxon>Thermomicrobiales</taxon>
        <taxon>environmental samples</taxon>
    </lineage>
</organism>
<dbReference type="InterPro" id="IPR002716">
    <property type="entry name" value="PIN_dom"/>
</dbReference>
<dbReference type="PANTHER" id="PTHR42188">
    <property type="entry name" value="23S RRNA-SPECIFIC ENDONUCLEASE VAPC20"/>
    <property type="match status" value="1"/>
</dbReference>
<feature type="region of interest" description="Disordered" evidence="1">
    <location>
        <begin position="1"/>
        <end position="30"/>
    </location>
</feature>
<dbReference type="InterPro" id="IPR039018">
    <property type="entry name" value="VapC20-like"/>
</dbReference>
<evidence type="ECO:0000256" key="1">
    <source>
        <dbReference type="SAM" id="MobiDB-lite"/>
    </source>
</evidence>
<reference evidence="3" key="1">
    <citation type="submission" date="2020-02" db="EMBL/GenBank/DDBJ databases">
        <authorList>
            <person name="Meier V. D."/>
        </authorList>
    </citation>
    <scope>NUCLEOTIDE SEQUENCE</scope>
    <source>
        <strain evidence="3">AVDCRST_MAG19</strain>
    </source>
</reference>
<dbReference type="Pfam" id="PF01850">
    <property type="entry name" value="PIN"/>
    <property type="match status" value="1"/>
</dbReference>
<dbReference type="InterPro" id="IPR029060">
    <property type="entry name" value="PIN-like_dom_sf"/>
</dbReference>
<protein>
    <recommendedName>
        <fullName evidence="2">PIN domain-containing protein</fullName>
    </recommendedName>
</protein>
<accession>A0A6J4V912</accession>
<dbReference type="GO" id="GO:0016075">
    <property type="term" value="P:rRNA catabolic process"/>
    <property type="evidence" value="ECO:0007669"/>
    <property type="project" value="TreeGrafter"/>
</dbReference>
<dbReference type="SUPFAM" id="SSF88723">
    <property type="entry name" value="PIN domain-like"/>
    <property type="match status" value="1"/>
</dbReference>
<name>A0A6J4V912_9BACT</name>
<sequence length="180" mass="19270">MTVNPERERETSSDAFLDPDRDASPDGGASTLLAESVVPAETVDPASPPAPARPVAFVDSSALVALADRDDASHVAALAAYRELVAAGYKLFTTNYAVAETFDLLQTGLGVAAARRWLRDARLAVYHADAQDEARARRLVLRANERRPLTLSDAVGLAVMDRLGVHDAFAVDQHFLAETS</sequence>
<dbReference type="EMBL" id="CADCWL010000132">
    <property type="protein sequence ID" value="CAA9569865.1"/>
    <property type="molecule type" value="Genomic_DNA"/>
</dbReference>
<dbReference type="GO" id="GO:0004521">
    <property type="term" value="F:RNA endonuclease activity"/>
    <property type="evidence" value="ECO:0007669"/>
    <property type="project" value="InterPro"/>
</dbReference>
<feature type="domain" description="PIN" evidence="2">
    <location>
        <begin position="57"/>
        <end position="165"/>
    </location>
</feature>
<feature type="compositionally biased region" description="Basic and acidic residues" evidence="1">
    <location>
        <begin position="1"/>
        <end position="24"/>
    </location>
</feature>
<dbReference type="PANTHER" id="PTHR42188:SF1">
    <property type="entry name" value="23S RRNA-SPECIFIC ENDONUCLEASE VAPC20"/>
    <property type="match status" value="1"/>
</dbReference>
<evidence type="ECO:0000313" key="3">
    <source>
        <dbReference type="EMBL" id="CAA9569865.1"/>
    </source>
</evidence>